<feature type="coiled-coil region" evidence="1">
    <location>
        <begin position="163"/>
        <end position="217"/>
    </location>
</feature>
<dbReference type="PaxDb" id="65489-OBART08G21230.1"/>
<evidence type="ECO:0000313" key="4">
    <source>
        <dbReference type="Proteomes" id="UP000026960"/>
    </source>
</evidence>
<reference evidence="3" key="2">
    <citation type="submission" date="2015-03" db="UniProtKB">
        <authorList>
            <consortium name="EnsemblPlants"/>
        </authorList>
    </citation>
    <scope>IDENTIFICATION</scope>
</reference>
<dbReference type="InterPro" id="IPR015940">
    <property type="entry name" value="UBA"/>
</dbReference>
<dbReference type="EnsemblPlants" id="OBART08G21230.1">
    <property type="protein sequence ID" value="OBART08G21230.1"/>
    <property type="gene ID" value="OBART08G21230"/>
</dbReference>
<dbReference type="Gene3D" id="1.10.8.10">
    <property type="entry name" value="DNA helicase RuvA subunit, C-terminal domain"/>
    <property type="match status" value="1"/>
</dbReference>
<proteinExistence type="predicted"/>
<dbReference type="SMART" id="SM00165">
    <property type="entry name" value="UBA"/>
    <property type="match status" value="1"/>
</dbReference>
<dbReference type="Gene3D" id="1.20.58.2190">
    <property type="match status" value="1"/>
</dbReference>
<evidence type="ECO:0000259" key="2">
    <source>
        <dbReference type="PROSITE" id="PS50030"/>
    </source>
</evidence>
<dbReference type="HOGENOM" id="CLU_054465_1_0_1"/>
<dbReference type="Pfam" id="PF22562">
    <property type="entry name" value="UBA_7"/>
    <property type="match status" value="1"/>
</dbReference>
<dbReference type="SUPFAM" id="SSF143503">
    <property type="entry name" value="PUG domain-like"/>
    <property type="match status" value="1"/>
</dbReference>
<dbReference type="PROSITE" id="PS50030">
    <property type="entry name" value="UBA"/>
    <property type="match status" value="1"/>
</dbReference>
<feature type="domain" description="UBA" evidence="2">
    <location>
        <begin position="5"/>
        <end position="46"/>
    </location>
</feature>
<dbReference type="CDD" id="cd14290">
    <property type="entry name" value="UBA_PUB_plant"/>
    <property type="match status" value="1"/>
</dbReference>
<accession>A0A0D3H2E2</accession>
<evidence type="ECO:0000313" key="3">
    <source>
        <dbReference type="EnsemblPlants" id="OBART08G21230.1"/>
    </source>
</evidence>
<dbReference type="InterPro" id="IPR018997">
    <property type="entry name" value="PUB_domain"/>
</dbReference>
<dbReference type="SMART" id="SM00580">
    <property type="entry name" value="PUG"/>
    <property type="match status" value="1"/>
</dbReference>
<sequence>MATPQLDKRILSELELMGFPTARSIRALHFSGNSSLESAINWLLEHENDPDIDQLPLIPREINIECGDTPNEARNDIQGMRANAQESKPEESTAAGRQKPVLYTFINCCHTSHLNFLYQETSQVERELNADQNEDEVRRRIIELFKSKQDGQERERGRIRNQLQEDKRERIRAAKDLMEAKRTLEENQRKCVMESRKADQEEEKRARERIRKRIEDDKIKPVEPAVSPEQLRDCLRNLKKNYKDDTTKVTRAFQILLKIIANIVKNPEEEKFRRIRLNNPVFKERVGDLQGGVEFLELCGFMKLAISGYLVMPRDKINLALLNAAGVEVASAMENPYFGLLSK</sequence>
<reference evidence="3" key="1">
    <citation type="journal article" date="2009" name="Rice">
        <title>De Novo Next Generation Sequencing of Plant Genomes.</title>
        <authorList>
            <person name="Rounsley S."/>
            <person name="Marri P.R."/>
            <person name="Yu Y."/>
            <person name="He R."/>
            <person name="Sisneros N."/>
            <person name="Goicoechea J.L."/>
            <person name="Lee S.J."/>
            <person name="Angelova A."/>
            <person name="Kudrna D."/>
            <person name="Luo M."/>
            <person name="Affourtit J."/>
            <person name="Desany B."/>
            <person name="Knight J."/>
            <person name="Niazi F."/>
            <person name="Egholm M."/>
            <person name="Wing R.A."/>
        </authorList>
    </citation>
    <scope>NUCLEOTIDE SEQUENCE [LARGE SCALE GENOMIC DNA]</scope>
    <source>
        <strain evidence="3">cv. IRGC 105608</strain>
    </source>
</reference>
<name>A0A0D3H2E2_9ORYZ</name>
<organism evidence="3">
    <name type="scientific">Oryza barthii</name>
    <dbReference type="NCBI Taxonomy" id="65489"/>
    <lineage>
        <taxon>Eukaryota</taxon>
        <taxon>Viridiplantae</taxon>
        <taxon>Streptophyta</taxon>
        <taxon>Embryophyta</taxon>
        <taxon>Tracheophyta</taxon>
        <taxon>Spermatophyta</taxon>
        <taxon>Magnoliopsida</taxon>
        <taxon>Liliopsida</taxon>
        <taxon>Poales</taxon>
        <taxon>Poaceae</taxon>
        <taxon>BOP clade</taxon>
        <taxon>Oryzoideae</taxon>
        <taxon>Oryzeae</taxon>
        <taxon>Oryzinae</taxon>
        <taxon>Oryza</taxon>
    </lineage>
</organism>
<dbReference type="InterPro" id="IPR009060">
    <property type="entry name" value="UBA-like_sf"/>
</dbReference>
<dbReference type="PANTHER" id="PTHR46713">
    <property type="entry name" value="F13M7.16 PROTEIN"/>
    <property type="match status" value="1"/>
</dbReference>
<dbReference type="STRING" id="65489.A0A0D3H2E2"/>
<keyword evidence="1" id="KW-0175">Coiled coil</keyword>
<dbReference type="eggNOG" id="KOG2699">
    <property type="taxonomic scope" value="Eukaryota"/>
</dbReference>
<dbReference type="PANTHER" id="PTHR46713:SF5">
    <property type="entry name" value="UBA DOMAIN-CONTAINING PROTEIN"/>
    <property type="match status" value="1"/>
</dbReference>
<protein>
    <recommendedName>
        <fullName evidence="2">UBA domain-containing protein</fullName>
    </recommendedName>
</protein>
<dbReference type="InterPro" id="IPR036339">
    <property type="entry name" value="PUB-like_dom_sf"/>
</dbReference>
<dbReference type="SUPFAM" id="SSF46934">
    <property type="entry name" value="UBA-like"/>
    <property type="match status" value="1"/>
</dbReference>
<dbReference type="AlphaFoldDB" id="A0A0D3H2E2"/>
<dbReference type="Gramene" id="OBART08G21230.1">
    <property type="protein sequence ID" value="OBART08G21230.1"/>
    <property type="gene ID" value="OBART08G21230"/>
</dbReference>
<dbReference type="Proteomes" id="UP000026960">
    <property type="component" value="Chromosome 8"/>
</dbReference>
<evidence type="ECO:0000256" key="1">
    <source>
        <dbReference type="SAM" id="Coils"/>
    </source>
</evidence>
<dbReference type="Pfam" id="PF09409">
    <property type="entry name" value="PUB"/>
    <property type="match status" value="1"/>
</dbReference>
<keyword evidence="4" id="KW-1185">Reference proteome</keyword>